<dbReference type="EMBL" id="JACKTI010000020">
    <property type="protein sequence ID" value="MCV7022745.1"/>
    <property type="molecule type" value="Genomic_DNA"/>
</dbReference>
<evidence type="ECO:0000313" key="4">
    <source>
        <dbReference type="Proteomes" id="UP000069773"/>
    </source>
</evidence>
<reference evidence="3" key="2">
    <citation type="submission" date="2020-07" db="EMBL/GenBank/DDBJ databases">
        <authorList>
            <person name="Pettersson B.M.F."/>
            <person name="Behra P.R.K."/>
            <person name="Ramesh M."/>
            <person name="Das S."/>
            <person name="Dasgupta S."/>
            <person name="Kirsebom L.A."/>
        </authorList>
    </citation>
    <scope>NUCLEOTIDE SEQUENCE</scope>
    <source>
        <strain evidence="3">DSM 44203</strain>
    </source>
</reference>
<dbReference type="Pfam" id="PF07510">
    <property type="entry name" value="GmrSD_C"/>
    <property type="match status" value="1"/>
</dbReference>
<proteinExistence type="predicted"/>
<dbReference type="PANTHER" id="PTHR24094">
    <property type="entry name" value="SECRETED PROTEIN"/>
    <property type="match status" value="1"/>
</dbReference>
<reference evidence="3" key="3">
    <citation type="journal article" date="2022" name="BMC Genomics">
        <title>Comparative genome analysis of mycobacteria focusing on tRNA and non-coding RNA.</title>
        <authorList>
            <person name="Behra P.R.K."/>
            <person name="Pettersson B.M.F."/>
            <person name="Ramesh M."/>
            <person name="Das S."/>
            <person name="Dasgupta S."/>
            <person name="Kirsebom L.A."/>
        </authorList>
    </citation>
    <scope>NUCLEOTIDE SEQUENCE</scope>
    <source>
        <strain evidence="3">DSM 44203</strain>
    </source>
</reference>
<protein>
    <submittedName>
        <fullName evidence="3">HNH endonuclease</fullName>
    </submittedName>
    <submittedName>
        <fullName evidence="2">Membrane protein</fullName>
    </submittedName>
</protein>
<keyword evidence="4" id="KW-1185">Reference proteome</keyword>
<sequence length="231" mass="25328">MRIRRSGAVAVVGAAIAIAAWLNPSFDLGYRGDTVAIAAPEAAGNLATLLDQVKVVDRINDVPGYERSCKRGDACSFGPAWNDPTDTTGCDTRNRMLARDLRDVVFKDGTRNCKVIAGWLQDPYSGERVDRMDVELDHTVALHRAWNAGAWQWDSRKRQIFANDPMELRALSASVNQAKSDAALDEWMPPLPESRCPFVIDYLSVMAKYELPITVSERDAAAAACTTAPLS</sequence>
<dbReference type="AlphaFoldDB" id="A0AAW5SGL2"/>
<evidence type="ECO:0000259" key="1">
    <source>
        <dbReference type="Pfam" id="PF07510"/>
    </source>
</evidence>
<dbReference type="Proteomes" id="UP000069773">
    <property type="component" value="Unassembled WGS sequence"/>
</dbReference>
<dbReference type="PANTHER" id="PTHR24094:SF15">
    <property type="entry name" value="AMP-DEPENDENT SYNTHETASE_LIGASE DOMAIN-CONTAINING PROTEIN-RELATED"/>
    <property type="match status" value="1"/>
</dbReference>
<dbReference type="EMBL" id="BCTA01000038">
    <property type="protein sequence ID" value="GAT10317.1"/>
    <property type="molecule type" value="Genomic_DNA"/>
</dbReference>
<dbReference type="GO" id="GO:0004519">
    <property type="term" value="F:endonuclease activity"/>
    <property type="evidence" value="ECO:0007669"/>
    <property type="project" value="UniProtKB-KW"/>
</dbReference>
<keyword evidence="3" id="KW-0378">Hydrolase</keyword>
<keyword evidence="3" id="KW-0540">Nuclease</keyword>
<gene>
    <name evidence="3" type="ORF">H7I77_05175</name>
    <name evidence="2" type="ORF">RMCN_3450</name>
</gene>
<reference evidence="2 4" key="1">
    <citation type="journal article" date="2016" name="Genome Announc.">
        <title>Draft Genome Sequences of Five Rapidly Growing Mycobacterium Species, M. thermoresistibile, M. fortuitum subsp. acetamidolyticum, M. canariasense, M. brisbanense, and M. novocastrense.</title>
        <authorList>
            <person name="Katahira K."/>
            <person name="Ogura Y."/>
            <person name="Gotoh Y."/>
            <person name="Hayashi T."/>
        </authorList>
    </citation>
    <scope>NUCLEOTIDE SEQUENCE [LARGE SCALE GENOMIC DNA]</scope>
    <source>
        <strain evidence="2 4">JCM18114</strain>
    </source>
</reference>
<accession>A0AAW5SGL2</accession>
<name>A0AAW5SGL2_MYCNV</name>
<evidence type="ECO:0000313" key="5">
    <source>
        <dbReference type="Proteomes" id="UP001207528"/>
    </source>
</evidence>
<keyword evidence="3" id="KW-0255">Endonuclease</keyword>
<evidence type="ECO:0000313" key="3">
    <source>
        <dbReference type="EMBL" id="MCV7022745.1"/>
    </source>
</evidence>
<feature type="domain" description="GmrSD restriction endonucleases C-terminal" evidence="1">
    <location>
        <begin position="91"/>
        <end position="190"/>
    </location>
</feature>
<comment type="caution">
    <text evidence="3">The sequence shown here is derived from an EMBL/GenBank/DDBJ whole genome shotgun (WGS) entry which is preliminary data.</text>
</comment>
<dbReference type="InterPro" id="IPR011089">
    <property type="entry name" value="GmrSD_C"/>
</dbReference>
<organism evidence="3 5">
    <name type="scientific">Mycolicibacterium novocastrense</name>
    <name type="common">Mycobacterium novocastrense</name>
    <dbReference type="NCBI Taxonomy" id="59813"/>
    <lineage>
        <taxon>Bacteria</taxon>
        <taxon>Bacillati</taxon>
        <taxon>Actinomycetota</taxon>
        <taxon>Actinomycetes</taxon>
        <taxon>Mycobacteriales</taxon>
        <taxon>Mycobacteriaceae</taxon>
        <taxon>Mycolicibacterium</taxon>
    </lineage>
</organism>
<dbReference type="Proteomes" id="UP001207528">
    <property type="component" value="Unassembled WGS sequence"/>
</dbReference>
<evidence type="ECO:0000313" key="2">
    <source>
        <dbReference type="EMBL" id="GAT10317.1"/>
    </source>
</evidence>